<comment type="caution">
    <text evidence="1">The sequence shown here is derived from an EMBL/GenBank/DDBJ whole genome shotgun (WGS) entry which is preliminary data.</text>
</comment>
<name>A0A0T5VS99_9SPHI</name>
<evidence type="ECO:0000313" key="1">
    <source>
        <dbReference type="EMBL" id="KRT16712.1"/>
    </source>
</evidence>
<dbReference type="PIRSF" id="PIRSF039032">
    <property type="entry name" value="HigB-2"/>
    <property type="match status" value="1"/>
</dbReference>
<proteinExistence type="predicted"/>
<dbReference type="RefSeq" id="WP_057931805.1">
    <property type="nucleotide sequence ID" value="NZ_LMZQ01000004.1"/>
</dbReference>
<protein>
    <recommendedName>
        <fullName evidence="3">Addiction module toxin RelE</fullName>
    </recommendedName>
</protein>
<dbReference type="OrthoDB" id="1364255at2"/>
<sequence>MANEVIYSDVFIKKAKVYKKKYISLVEDLYELEEKLRENPHQGNDLGAGLYKIRLAVKSKGKGKSGGFRIITYLVSDITDGTIINMLTLYDKSEESSIDKKELQKIIKAL</sequence>
<dbReference type="STRING" id="687842.ASU31_07815"/>
<dbReference type="EMBL" id="LMZQ01000004">
    <property type="protein sequence ID" value="KRT16712.1"/>
    <property type="molecule type" value="Genomic_DNA"/>
</dbReference>
<dbReference type="InterPro" id="IPR009387">
    <property type="entry name" value="HigB-2"/>
</dbReference>
<keyword evidence="2" id="KW-1185">Reference proteome</keyword>
<organism evidence="1 2">
    <name type="scientific">Pedobacter ginsenosidimutans</name>
    <dbReference type="NCBI Taxonomy" id="687842"/>
    <lineage>
        <taxon>Bacteria</taxon>
        <taxon>Pseudomonadati</taxon>
        <taxon>Bacteroidota</taxon>
        <taxon>Sphingobacteriia</taxon>
        <taxon>Sphingobacteriales</taxon>
        <taxon>Sphingobacteriaceae</taxon>
        <taxon>Pedobacter</taxon>
    </lineage>
</organism>
<dbReference type="Proteomes" id="UP000051950">
    <property type="component" value="Unassembled WGS sequence"/>
</dbReference>
<accession>A0A0T5VS99</accession>
<evidence type="ECO:0000313" key="2">
    <source>
        <dbReference type="Proteomes" id="UP000051950"/>
    </source>
</evidence>
<dbReference type="Pfam" id="PF06296">
    <property type="entry name" value="RelE"/>
    <property type="match status" value="1"/>
</dbReference>
<evidence type="ECO:0008006" key="3">
    <source>
        <dbReference type="Google" id="ProtNLM"/>
    </source>
</evidence>
<reference evidence="1 2" key="1">
    <citation type="submission" date="2015-11" db="EMBL/GenBank/DDBJ databases">
        <title>Sequence of Pedobacter ginsenosidimutans.</title>
        <authorList>
            <person name="Carson E."/>
            <person name="Keyser V."/>
            <person name="Newman J."/>
            <person name="Miller J."/>
        </authorList>
    </citation>
    <scope>NUCLEOTIDE SEQUENCE [LARGE SCALE GENOMIC DNA]</scope>
    <source>
        <strain evidence="1 2">KACC 14530</strain>
    </source>
</reference>
<dbReference type="AlphaFoldDB" id="A0A0T5VS99"/>
<gene>
    <name evidence="1" type="ORF">ASU31_07815</name>
</gene>